<reference evidence="1" key="1">
    <citation type="submission" date="2019-03" db="EMBL/GenBank/DDBJ databases">
        <authorList>
            <person name="Mank J."/>
            <person name="Almeida P."/>
        </authorList>
    </citation>
    <scope>NUCLEOTIDE SEQUENCE</scope>
    <source>
        <strain evidence="1">78183</strain>
    </source>
</reference>
<sequence>MFNWQRSLQASTHDTFPTTLTMLIKSKLFLHYASLTSKASQLEYARTPFPPQRPISLIVRQIIGINILLQVQQFVTLRLNFPALSSELASLVV</sequence>
<accession>A0A6N2L6H1</accession>
<gene>
    <name evidence="1" type="ORF">SVIM_LOCUS183014</name>
</gene>
<evidence type="ECO:0000313" key="1">
    <source>
        <dbReference type="EMBL" id="VFU36401.1"/>
    </source>
</evidence>
<organism evidence="1">
    <name type="scientific">Salix viminalis</name>
    <name type="common">Common osier</name>
    <name type="synonym">Basket willow</name>
    <dbReference type="NCBI Taxonomy" id="40686"/>
    <lineage>
        <taxon>Eukaryota</taxon>
        <taxon>Viridiplantae</taxon>
        <taxon>Streptophyta</taxon>
        <taxon>Embryophyta</taxon>
        <taxon>Tracheophyta</taxon>
        <taxon>Spermatophyta</taxon>
        <taxon>Magnoliopsida</taxon>
        <taxon>eudicotyledons</taxon>
        <taxon>Gunneridae</taxon>
        <taxon>Pentapetalae</taxon>
        <taxon>rosids</taxon>
        <taxon>fabids</taxon>
        <taxon>Malpighiales</taxon>
        <taxon>Salicaceae</taxon>
        <taxon>Saliceae</taxon>
        <taxon>Salix</taxon>
    </lineage>
</organism>
<protein>
    <submittedName>
        <fullName evidence="1">Uncharacterized protein</fullName>
    </submittedName>
</protein>
<dbReference type="EMBL" id="CAADRP010001113">
    <property type="protein sequence ID" value="VFU36401.1"/>
    <property type="molecule type" value="Genomic_DNA"/>
</dbReference>
<proteinExistence type="predicted"/>
<name>A0A6N2L6H1_SALVM</name>
<dbReference type="AlphaFoldDB" id="A0A6N2L6H1"/>